<evidence type="ECO:0000313" key="2">
    <source>
        <dbReference type="Proteomes" id="UP000788993"/>
    </source>
</evidence>
<organism evidence="1 2">
    <name type="scientific">Ogataea polymorpha</name>
    <dbReference type="NCBI Taxonomy" id="460523"/>
    <lineage>
        <taxon>Eukaryota</taxon>
        <taxon>Fungi</taxon>
        <taxon>Dikarya</taxon>
        <taxon>Ascomycota</taxon>
        <taxon>Saccharomycotina</taxon>
        <taxon>Pichiomycetes</taxon>
        <taxon>Pichiales</taxon>
        <taxon>Pichiaceae</taxon>
        <taxon>Ogataea</taxon>
    </lineage>
</organism>
<dbReference type="EMBL" id="JAEUBD010001178">
    <property type="protein sequence ID" value="KAH3664952.1"/>
    <property type="molecule type" value="Genomic_DNA"/>
</dbReference>
<accession>A0A9P8P4A5</accession>
<comment type="caution">
    <text evidence="1">The sequence shown here is derived from an EMBL/GenBank/DDBJ whole genome shotgun (WGS) entry which is preliminary data.</text>
</comment>
<sequence length="144" mass="14569">MYSGGTPKAWASAFWSPSVMYLIKASGFDCTISASCGLEAASCCRTASAISGCCCKISRNEPIKSPSCCWSTSCPWDPAAAAASNRLSGLGLALVSSAAGWSSVCDSPLCTAAGCSAVLWGIPESKYSTALSGLLKAAVRACST</sequence>
<name>A0A9P8P4A5_9ASCO</name>
<dbReference type="Proteomes" id="UP000788993">
    <property type="component" value="Unassembled WGS sequence"/>
</dbReference>
<keyword evidence="2" id="KW-1185">Reference proteome</keyword>
<evidence type="ECO:0000313" key="1">
    <source>
        <dbReference type="EMBL" id="KAH3664952.1"/>
    </source>
</evidence>
<reference evidence="1" key="1">
    <citation type="journal article" date="2021" name="Open Biol.">
        <title>Shared evolutionary footprints suggest mitochondrial oxidative damage underlies multiple complex I losses in fungi.</title>
        <authorList>
            <person name="Schikora-Tamarit M.A."/>
            <person name="Marcet-Houben M."/>
            <person name="Nosek J."/>
            <person name="Gabaldon T."/>
        </authorList>
    </citation>
    <scope>NUCLEOTIDE SEQUENCE</scope>
    <source>
        <strain evidence="1">NCAIM Y.01608</strain>
    </source>
</reference>
<reference evidence="1" key="2">
    <citation type="submission" date="2021-01" db="EMBL/GenBank/DDBJ databases">
        <authorList>
            <person name="Schikora-Tamarit M.A."/>
        </authorList>
    </citation>
    <scope>NUCLEOTIDE SEQUENCE</scope>
    <source>
        <strain evidence="1">NCAIM Y.01608</strain>
    </source>
</reference>
<protein>
    <submittedName>
        <fullName evidence="1">Uncharacterized protein</fullName>
    </submittedName>
</protein>
<dbReference type="AlphaFoldDB" id="A0A9P8P4A5"/>
<gene>
    <name evidence="1" type="ORF">OGATHE_003767</name>
</gene>
<proteinExistence type="predicted"/>